<gene>
    <name evidence="2" type="ORF">B0H16DRAFT_1748092</name>
</gene>
<dbReference type="EMBL" id="JARKIB010000509">
    <property type="protein sequence ID" value="KAJ7702867.1"/>
    <property type="molecule type" value="Genomic_DNA"/>
</dbReference>
<feature type="compositionally biased region" description="Acidic residues" evidence="1">
    <location>
        <begin position="74"/>
        <end position="93"/>
    </location>
</feature>
<name>A0AAD7DYS3_9AGAR</name>
<evidence type="ECO:0000256" key="1">
    <source>
        <dbReference type="SAM" id="MobiDB-lite"/>
    </source>
</evidence>
<proteinExistence type="predicted"/>
<keyword evidence="3" id="KW-1185">Reference proteome</keyword>
<organism evidence="2 3">
    <name type="scientific">Mycena metata</name>
    <dbReference type="NCBI Taxonomy" id="1033252"/>
    <lineage>
        <taxon>Eukaryota</taxon>
        <taxon>Fungi</taxon>
        <taxon>Dikarya</taxon>
        <taxon>Basidiomycota</taxon>
        <taxon>Agaricomycotina</taxon>
        <taxon>Agaricomycetes</taxon>
        <taxon>Agaricomycetidae</taxon>
        <taxon>Agaricales</taxon>
        <taxon>Marasmiineae</taxon>
        <taxon>Mycenaceae</taxon>
        <taxon>Mycena</taxon>
    </lineage>
</organism>
<sequence length="111" mass="12130">MHEWRGLRDEYLHLLLEVEERYAQGAVAYGLKQAVMYRDIAARATVTMTEVRQGRGKGRTAAVVVVEEGTAPVEGEEGPEDDEDSGDDSDEDLFGGHSDEEAVMGGEGEDD</sequence>
<comment type="caution">
    <text evidence="2">The sequence shown here is derived from an EMBL/GenBank/DDBJ whole genome shotgun (WGS) entry which is preliminary data.</text>
</comment>
<dbReference type="Proteomes" id="UP001215598">
    <property type="component" value="Unassembled WGS sequence"/>
</dbReference>
<evidence type="ECO:0000313" key="2">
    <source>
        <dbReference type="EMBL" id="KAJ7702867.1"/>
    </source>
</evidence>
<dbReference type="AlphaFoldDB" id="A0AAD7DYS3"/>
<evidence type="ECO:0000313" key="3">
    <source>
        <dbReference type="Proteomes" id="UP001215598"/>
    </source>
</evidence>
<accession>A0AAD7DYS3</accession>
<reference evidence="2" key="1">
    <citation type="submission" date="2023-03" db="EMBL/GenBank/DDBJ databases">
        <title>Massive genome expansion in bonnet fungi (Mycena s.s.) driven by repeated elements and novel gene families across ecological guilds.</title>
        <authorList>
            <consortium name="Lawrence Berkeley National Laboratory"/>
            <person name="Harder C.B."/>
            <person name="Miyauchi S."/>
            <person name="Viragh M."/>
            <person name="Kuo A."/>
            <person name="Thoen E."/>
            <person name="Andreopoulos B."/>
            <person name="Lu D."/>
            <person name="Skrede I."/>
            <person name="Drula E."/>
            <person name="Henrissat B."/>
            <person name="Morin E."/>
            <person name="Kohler A."/>
            <person name="Barry K."/>
            <person name="LaButti K."/>
            <person name="Morin E."/>
            <person name="Salamov A."/>
            <person name="Lipzen A."/>
            <person name="Mereny Z."/>
            <person name="Hegedus B."/>
            <person name="Baldrian P."/>
            <person name="Stursova M."/>
            <person name="Weitz H."/>
            <person name="Taylor A."/>
            <person name="Grigoriev I.V."/>
            <person name="Nagy L.G."/>
            <person name="Martin F."/>
            <person name="Kauserud H."/>
        </authorList>
    </citation>
    <scope>NUCLEOTIDE SEQUENCE</scope>
    <source>
        <strain evidence="2">CBHHK182m</strain>
    </source>
</reference>
<feature type="region of interest" description="Disordered" evidence="1">
    <location>
        <begin position="67"/>
        <end position="111"/>
    </location>
</feature>
<protein>
    <submittedName>
        <fullName evidence="2">Uncharacterized protein</fullName>
    </submittedName>
</protein>